<evidence type="ECO:0000256" key="5">
    <source>
        <dbReference type="ARBA" id="ARBA00022833"/>
    </source>
</evidence>
<dbReference type="InterPro" id="IPR013087">
    <property type="entry name" value="Znf_C2H2_type"/>
</dbReference>
<proteinExistence type="predicted"/>
<gene>
    <name evidence="10" type="ORF">PoB_005266500</name>
</gene>
<dbReference type="FunFam" id="3.30.160.60:FF:000446">
    <property type="entry name" value="Zinc finger protein"/>
    <property type="match status" value="1"/>
</dbReference>
<dbReference type="Proteomes" id="UP000735302">
    <property type="component" value="Unassembled WGS sequence"/>
</dbReference>
<feature type="domain" description="C2H2-type" evidence="9">
    <location>
        <begin position="136"/>
        <end position="163"/>
    </location>
</feature>
<dbReference type="PANTHER" id="PTHR24376:SF235">
    <property type="entry name" value="C2H2-TYPE DOMAIN-CONTAINING PROTEIN"/>
    <property type="match status" value="1"/>
</dbReference>
<dbReference type="SMART" id="SM00355">
    <property type="entry name" value="ZnF_C2H2"/>
    <property type="match status" value="11"/>
</dbReference>
<dbReference type="PANTHER" id="PTHR24376">
    <property type="entry name" value="ZINC FINGER PROTEIN"/>
    <property type="match status" value="1"/>
</dbReference>
<protein>
    <submittedName>
        <fullName evidence="10">Zinc finger protein</fullName>
    </submittedName>
</protein>
<dbReference type="InterPro" id="IPR036236">
    <property type="entry name" value="Znf_C2H2_sf"/>
</dbReference>
<name>A0AAV4C454_9GAST</name>
<feature type="region of interest" description="Disordered" evidence="8">
    <location>
        <begin position="651"/>
        <end position="670"/>
    </location>
</feature>
<feature type="domain" description="C2H2-type" evidence="9">
    <location>
        <begin position="448"/>
        <end position="475"/>
    </location>
</feature>
<dbReference type="Pfam" id="PF00096">
    <property type="entry name" value="zf-C2H2"/>
    <property type="match status" value="6"/>
</dbReference>
<dbReference type="GO" id="GO:0008270">
    <property type="term" value="F:zinc ion binding"/>
    <property type="evidence" value="ECO:0007669"/>
    <property type="project" value="UniProtKB-KW"/>
</dbReference>
<feature type="region of interest" description="Disordered" evidence="8">
    <location>
        <begin position="1"/>
        <end position="59"/>
    </location>
</feature>
<feature type="compositionally biased region" description="Basic and acidic residues" evidence="8">
    <location>
        <begin position="330"/>
        <end position="342"/>
    </location>
</feature>
<comment type="caution">
    <text evidence="10">The sequence shown here is derived from an EMBL/GenBank/DDBJ whole genome shotgun (WGS) entry which is preliminary data.</text>
</comment>
<keyword evidence="4 7" id="KW-0863">Zinc-finger</keyword>
<keyword evidence="11" id="KW-1185">Reference proteome</keyword>
<feature type="domain" description="C2H2-type" evidence="9">
    <location>
        <begin position="218"/>
        <end position="242"/>
    </location>
</feature>
<dbReference type="GO" id="GO:0001228">
    <property type="term" value="F:DNA-binding transcription activator activity, RNA polymerase II-specific"/>
    <property type="evidence" value="ECO:0007669"/>
    <property type="project" value="TreeGrafter"/>
</dbReference>
<dbReference type="SUPFAM" id="SSF57667">
    <property type="entry name" value="beta-beta-alpha zinc fingers"/>
    <property type="match status" value="5"/>
</dbReference>
<reference evidence="10 11" key="1">
    <citation type="journal article" date="2021" name="Elife">
        <title>Chloroplast acquisition without the gene transfer in kleptoplastic sea slugs, Plakobranchus ocellatus.</title>
        <authorList>
            <person name="Maeda T."/>
            <person name="Takahashi S."/>
            <person name="Yoshida T."/>
            <person name="Shimamura S."/>
            <person name="Takaki Y."/>
            <person name="Nagai Y."/>
            <person name="Toyoda A."/>
            <person name="Suzuki Y."/>
            <person name="Arimoto A."/>
            <person name="Ishii H."/>
            <person name="Satoh N."/>
            <person name="Nishiyama T."/>
            <person name="Hasebe M."/>
            <person name="Maruyama T."/>
            <person name="Minagawa J."/>
            <person name="Obokata J."/>
            <person name="Shigenobu S."/>
        </authorList>
    </citation>
    <scope>NUCLEOTIDE SEQUENCE [LARGE SCALE GENOMIC DNA]</scope>
</reference>
<keyword evidence="5" id="KW-0862">Zinc</keyword>
<feature type="domain" description="C2H2-type" evidence="9">
    <location>
        <begin position="164"/>
        <end position="192"/>
    </location>
</feature>
<evidence type="ECO:0000256" key="1">
    <source>
        <dbReference type="ARBA" id="ARBA00004123"/>
    </source>
</evidence>
<evidence type="ECO:0000256" key="7">
    <source>
        <dbReference type="PROSITE-ProRule" id="PRU00042"/>
    </source>
</evidence>
<comment type="subcellular location">
    <subcellularLocation>
        <location evidence="1">Nucleus</location>
    </subcellularLocation>
</comment>
<dbReference type="FunFam" id="3.30.160.60:FF:000690">
    <property type="entry name" value="Zinc finger protein 354C"/>
    <property type="match status" value="1"/>
</dbReference>
<evidence type="ECO:0000313" key="10">
    <source>
        <dbReference type="EMBL" id="GFO26160.1"/>
    </source>
</evidence>
<evidence type="ECO:0000256" key="4">
    <source>
        <dbReference type="ARBA" id="ARBA00022771"/>
    </source>
</evidence>
<evidence type="ECO:0000256" key="6">
    <source>
        <dbReference type="ARBA" id="ARBA00023242"/>
    </source>
</evidence>
<organism evidence="10 11">
    <name type="scientific">Plakobranchus ocellatus</name>
    <dbReference type="NCBI Taxonomy" id="259542"/>
    <lineage>
        <taxon>Eukaryota</taxon>
        <taxon>Metazoa</taxon>
        <taxon>Spiralia</taxon>
        <taxon>Lophotrochozoa</taxon>
        <taxon>Mollusca</taxon>
        <taxon>Gastropoda</taxon>
        <taxon>Heterobranchia</taxon>
        <taxon>Euthyneura</taxon>
        <taxon>Panpulmonata</taxon>
        <taxon>Sacoglossa</taxon>
        <taxon>Placobranchoidea</taxon>
        <taxon>Plakobranchidae</taxon>
        <taxon>Plakobranchus</taxon>
    </lineage>
</organism>
<dbReference type="GO" id="GO:0000978">
    <property type="term" value="F:RNA polymerase II cis-regulatory region sequence-specific DNA binding"/>
    <property type="evidence" value="ECO:0007669"/>
    <property type="project" value="TreeGrafter"/>
</dbReference>
<feature type="domain" description="C2H2-type" evidence="9">
    <location>
        <begin position="420"/>
        <end position="447"/>
    </location>
</feature>
<dbReference type="Gene3D" id="3.30.160.60">
    <property type="entry name" value="Classic Zinc Finger"/>
    <property type="match status" value="7"/>
</dbReference>
<dbReference type="GO" id="GO:0005634">
    <property type="term" value="C:nucleus"/>
    <property type="evidence" value="ECO:0007669"/>
    <property type="project" value="UniProtKB-SubCell"/>
</dbReference>
<feature type="region of interest" description="Disordered" evidence="8">
    <location>
        <begin position="320"/>
        <end position="342"/>
    </location>
</feature>
<evidence type="ECO:0000256" key="2">
    <source>
        <dbReference type="ARBA" id="ARBA00022723"/>
    </source>
</evidence>
<dbReference type="PROSITE" id="PS00028">
    <property type="entry name" value="ZINC_FINGER_C2H2_1"/>
    <property type="match status" value="8"/>
</dbReference>
<sequence>MSFNNSTVKGHRVENYSDTEIEEDNASFGKDDAFLSSDETQSLETEAQTSTQKVDKRKEKCGNKPKVKIKTLTIDGQLVYFCKICDKIFTRRKDKLNHELAHSGETMLTCTECGKEYLHESSLASHMRTHDGDPLFMCDLCPKMFAQSHHLKTHILSHSEPTNFTCKTCYKEFATAADLSHHNRSLISQEMSQYWCKMCKVYFCRTHGPSCDRRIHAYCCSACNELFFTHKKLKIHMRKFAHFSFGKPDFIEPLTEQELYPDKVPEGIKRSQSAKENSILKQSYQNPPLREAKRLANEDVENIVPRKKFKLSPRKVFVEDEQSSTSIHDSAPEERHGLDSDLRSPCKFRKGKPYCKKCNKSFKDSSELERHRAIVHEESPTTLPPQQSFLPFMCKICNSGFSTKDDLERHGFKHSGERMHVCPMCGEEFPQAVQLTKHLKTHMGDHPYRCSQCGKSFRLKIQLIQHVRLHIVQDANSCDKCPSKFNTRAELQDHMVQAHRDVFRCHLCGKAFNLRQRLLAHLHLHHRTPQLEVSTLAWSQVGFKRSLSTQDVDNLGSIEIKTEPLGSDCESEQSFCSSFTRDSERSDVFRFSSDESYSFKTTMAKERIRLRRRWKRSQRKLLDQISRQDVKDENYDPSGADCSMDMGVKLENKDGEEPQKDRDEEDDKITEPEDVVDMMVELNAVQSEADSITTVFVNVTQKLAAAPALPTLLDQETDVYTKGGMNQLDERYMRDFRRYPQTLTEKMTKNYQNILDPTELRVLTKARKENSNNENILILEFDPVDLGVTEDELPKLSQFSELSANALGEMELGSVDSSDNITEHLHESLRLSKTSPETVTTASTHASNLARLQEVFQNSSKYLPLPQISHSNHTENCNLHYNSQLHTSPGKAMCQSSSDRDFQDAKDKNINLQSYNVPKVISQSNFSASQGETANCVSKGISQAVSMISVTKETKVALSVNHNQKISCAQVKKKHKASTNTLSTQVTQSHSLTKMSHGQMTEAVKPIQFHLGTHEPVAENRDISKPVSALQSSSSFSLSHLNARSELFSSYKPSSSLSSQATSVNSSTVTTALTVPVSSTIPPSGSYAKGREKLSLSSQSSSAVPSIVAAQATTIFDTNNPLLRDMNMMDLVKANTPVLPPLTPTPQHPASKTLISLPHPTPVVQPIIPFAMAHPVNVSDSSTPSALSSSIHFPLPQNPPPVFHQPPAVSQVPVSMPTYGMIEKPKVLDLHSTQSNISISNHHNNNHLFGPGVQGASAFTPQLFAGLGPSQNFQNPSSINADLGQAFSLSLQQQQQQQMQQQLIIGQPAAPLINMGNVLDGGGASLGGLGNAGATTLNAQMKSLQEMAFKESLYLSGSRSNNFPQMPGAVPMGGLNHLLQPNISDLVNAGLSSGPLNIGIAGATCGGNLMGATSANFGSLHGDTSLGLGGQIPTALHPTIINVINNSMPPSFVAGVGLSEQLRHHSPSFLGPSFSNTSVMLPGGPTPLLTNQTLGTSDPSGYLPHFSSFPHL</sequence>
<evidence type="ECO:0000256" key="8">
    <source>
        <dbReference type="SAM" id="MobiDB-lite"/>
    </source>
</evidence>
<keyword evidence="6" id="KW-0539">Nucleus</keyword>
<evidence type="ECO:0000259" key="9">
    <source>
        <dbReference type="PROSITE" id="PS50157"/>
    </source>
</evidence>
<feature type="compositionally biased region" description="Polar residues" evidence="8">
    <location>
        <begin position="37"/>
        <end position="52"/>
    </location>
</feature>
<evidence type="ECO:0000256" key="3">
    <source>
        <dbReference type="ARBA" id="ARBA00022737"/>
    </source>
</evidence>
<evidence type="ECO:0000313" key="11">
    <source>
        <dbReference type="Proteomes" id="UP000735302"/>
    </source>
</evidence>
<feature type="compositionally biased region" description="Basic and acidic residues" evidence="8">
    <location>
        <begin position="651"/>
        <end position="662"/>
    </location>
</feature>
<keyword evidence="2" id="KW-0479">Metal-binding</keyword>
<feature type="domain" description="C2H2-type" evidence="9">
    <location>
        <begin position="80"/>
        <end position="107"/>
    </location>
</feature>
<dbReference type="EMBL" id="BLXT01005793">
    <property type="protein sequence ID" value="GFO26160.1"/>
    <property type="molecule type" value="Genomic_DNA"/>
</dbReference>
<accession>A0AAV4C454</accession>
<keyword evidence="3" id="KW-0677">Repeat</keyword>
<feature type="domain" description="C2H2-type" evidence="9">
    <location>
        <begin position="503"/>
        <end position="525"/>
    </location>
</feature>
<dbReference type="PROSITE" id="PS50157">
    <property type="entry name" value="ZINC_FINGER_C2H2_2"/>
    <property type="match status" value="10"/>
</dbReference>
<feature type="domain" description="C2H2-type" evidence="9">
    <location>
        <begin position="392"/>
        <end position="419"/>
    </location>
</feature>
<feature type="domain" description="C2H2-type" evidence="9">
    <location>
        <begin position="108"/>
        <end position="135"/>
    </location>
</feature>
<feature type="domain" description="C2H2-type" evidence="9">
    <location>
        <begin position="353"/>
        <end position="381"/>
    </location>
</feature>